<dbReference type="EMBL" id="BAABHV010000001">
    <property type="protein sequence ID" value="GAA5046444.1"/>
    <property type="molecule type" value="Genomic_DNA"/>
</dbReference>
<evidence type="ECO:0000256" key="9">
    <source>
        <dbReference type="ARBA" id="ARBA00023136"/>
    </source>
</evidence>
<dbReference type="InterPro" id="IPR012910">
    <property type="entry name" value="Plug_dom"/>
</dbReference>
<organism evidence="17 18">
    <name type="scientific">Erythrobacter westpacificensis</name>
    <dbReference type="NCBI Taxonomy" id="1055231"/>
    <lineage>
        <taxon>Bacteria</taxon>
        <taxon>Pseudomonadati</taxon>
        <taxon>Pseudomonadota</taxon>
        <taxon>Alphaproteobacteria</taxon>
        <taxon>Sphingomonadales</taxon>
        <taxon>Erythrobacteraceae</taxon>
        <taxon>Erythrobacter/Porphyrobacter group</taxon>
        <taxon>Erythrobacter</taxon>
    </lineage>
</organism>
<gene>
    <name evidence="17" type="ORF">GCM10023208_01860</name>
</gene>
<dbReference type="Gene3D" id="2.170.130.10">
    <property type="entry name" value="TonB-dependent receptor, plug domain"/>
    <property type="match status" value="1"/>
</dbReference>
<proteinExistence type="inferred from homology"/>
<keyword evidence="2 11" id="KW-0813">Transport</keyword>
<keyword evidence="14" id="KW-0732">Signal</keyword>
<evidence type="ECO:0000259" key="15">
    <source>
        <dbReference type="Pfam" id="PF00593"/>
    </source>
</evidence>
<evidence type="ECO:0000313" key="17">
    <source>
        <dbReference type="EMBL" id="GAA5046444.1"/>
    </source>
</evidence>
<evidence type="ECO:0000256" key="1">
    <source>
        <dbReference type="ARBA" id="ARBA00004571"/>
    </source>
</evidence>
<dbReference type="Gene3D" id="2.40.170.20">
    <property type="entry name" value="TonB-dependent receptor, beta-barrel domain"/>
    <property type="match status" value="1"/>
</dbReference>
<evidence type="ECO:0000256" key="7">
    <source>
        <dbReference type="ARBA" id="ARBA00023065"/>
    </source>
</evidence>
<evidence type="ECO:0000259" key="16">
    <source>
        <dbReference type="Pfam" id="PF07715"/>
    </source>
</evidence>
<dbReference type="InterPro" id="IPR036942">
    <property type="entry name" value="Beta-barrel_TonB_sf"/>
</dbReference>
<name>A0ABP9JXD6_9SPHN</name>
<keyword evidence="9 11" id="KW-0472">Membrane</keyword>
<keyword evidence="7" id="KW-0406">Ion transport</keyword>
<keyword evidence="5 11" id="KW-0812">Transmembrane</keyword>
<dbReference type="PROSITE" id="PS52016">
    <property type="entry name" value="TONB_DEPENDENT_REC_3"/>
    <property type="match status" value="1"/>
</dbReference>
<feature type="domain" description="TonB-dependent receptor-like beta-barrel" evidence="15">
    <location>
        <begin position="285"/>
        <end position="810"/>
    </location>
</feature>
<dbReference type="CDD" id="cd01347">
    <property type="entry name" value="ligand_gated_channel"/>
    <property type="match status" value="1"/>
</dbReference>
<protein>
    <submittedName>
        <fullName evidence="17">TonB-dependent receptor</fullName>
    </submittedName>
</protein>
<dbReference type="Proteomes" id="UP001500518">
    <property type="component" value="Unassembled WGS sequence"/>
</dbReference>
<feature type="signal peptide" evidence="14">
    <location>
        <begin position="1"/>
        <end position="22"/>
    </location>
</feature>
<feature type="domain" description="TonB-dependent receptor plug" evidence="16">
    <location>
        <begin position="83"/>
        <end position="188"/>
    </location>
</feature>
<dbReference type="RefSeq" id="WP_346031263.1">
    <property type="nucleotide sequence ID" value="NZ_BAABHV010000001.1"/>
</dbReference>
<keyword evidence="17" id="KW-0675">Receptor</keyword>
<dbReference type="PANTHER" id="PTHR32552:SF81">
    <property type="entry name" value="TONB-DEPENDENT OUTER MEMBRANE RECEPTOR"/>
    <property type="match status" value="1"/>
</dbReference>
<accession>A0ABP9JXD6</accession>
<evidence type="ECO:0000256" key="3">
    <source>
        <dbReference type="ARBA" id="ARBA00022452"/>
    </source>
</evidence>
<dbReference type="InterPro" id="IPR000531">
    <property type="entry name" value="Beta-barrel_TonB"/>
</dbReference>
<comment type="similarity">
    <text evidence="11 12">Belongs to the TonB-dependent receptor family.</text>
</comment>
<comment type="caution">
    <text evidence="17">The sequence shown here is derived from an EMBL/GenBank/DDBJ whole genome shotgun (WGS) entry which is preliminary data.</text>
</comment>
<evidence type="ECO:0000256" key="8">
    <source>
        <dbReference type="ARBA" id="ARBA00023077"/>
    </source>
</evidence>
<evidence type="ECO:0000313" key="18">
    <source>
        <dbReference type="Proteomes" id="UP001500518"/>
    </source>
</evidence>
<keyword evidence="4" id="KW-0410">Iron transport</keyword>
<feature type="region of interest" description="Disordered" evidence="13">
    <location>
        <begin position="22"/>
        <end position="68"/>
    </location>
</feature>
<comment type="subcellular location">
    <subcellularLocation>
        <location evidence="1 11">Cell outer membrane</location>
        <topology evidence="1 11">Multi-pass membrane protein</topology>
    </subcellularLocation>
</comment>
<dbReference type="InterPro" id="IPR037066">
    <property type="entry name" value="Plug_dom_sf"/>
</dbReference>
<evidence type="ECO:0000256" key="2">
    <source>
        <dbReference type="ARBA" id="ARBA00022448"/>
    </source>
</evidence>
<reference evidence="18" key="1">
    <citation type="journal article" date="2019" name="Int. J. Syst. Evol. Microbiol.">
        <title>The Global Catalogue of Microorganisms (GCM) 10K type strain sequencing project: providing services to taxonomists for standard genome sequencing and annotation.</title>
        <authorList>
            <consortium name="The Broad Institute Genomics Platform"/>
            <consortium name="The Broad Institute Genome Sequencing Center for Infectious Disease"/>
            <person name="Wu L."/>
            <person name="Ma J."/>
        </authorList>
    </citation>
    <scope>NUCLEOTIDE SEQUENCE [LARGE SCALE GENOMIC DNA]</scope>
    <source>
        <strain evidence="18">JCM 18014</strain>
    </source>
</reference>
<evidence type="ECO:0000256" key="5">
    <source>
        <dbReference type="ARBA" id="ARBA00022692"/>
    </source>
</evidence>
<keyword evidence="3 11" id="KW-1134">Transmembrane beta strand</keyword>
<dbReference type="SUPFAM" id="SSF56935">
    <property type="entry name" value="Porins"/>
    <property type="match status" value="1"/>
</dbReference>
<evidence type="ECO:0000256" key="13">
    <source>
        <dbReference type="SAM" id="MobiDB-lite"/>
    </source>
</evidence>
<sequence length="846" mass="90753">MKSKTALFASLMLAGTSFPALAQNAPGTAETDAPSPQDSQLDPAETPQAPASDFAQEGVTDPTTSPVDGNAIVVTAQRREQTLQDVSASVIALGTDRLQTSQVNGLQDLQTIVPSVSFGNDFNQAKIFIRGVGANTSTTGNATGVALHVDGAVVSRAEAQLTSLFDLERVEVLRGPQGTLYGRNATGGSINLITAKPTSYLSGYGRLTYGNYNAIVAEGAISGPITDSVLFRVASKIENRDGFGDNPVTGSEVDDLSRRMIRGMLQFNISDTTDLLLSGEYFRQNDNSGAIHYLRASFPDVPRLAPLGIGGYAEDPRDLASETDVGTKTETYAFTGTLRSELSDVVSITNIANYRSFESSLFQDLDLSAVVNSLATTGQSTTVQERRIDSEQYSNELQFNVALDNFDLIVGGFYFHERQRPIDNVGLARRNGQAQNIDVLQDAGVNLADAYALCGYSPDTVVGGSSQIAPKRVCIRSNLGTDAWAIFGQANIGLGMLTPALDAFTLKLGGRYSEEDVDSANPAIIIARGGLGPVIRFTTEGTFTERSFSDFTPEVGLEWQPNPDVLVYYTYAEGFKAGSGENSAGSTTIVDPEQIQNHEAGIKATVLDDISVNLAVYSYDLEGAQLNKTIAGGPSGYQTIFENAAAIEARGLELDIFGRVTDTFRLSGSLSYTDAEYADFETLDPLDPRNVATPGVPAYDPVTNPDPTAFGAPCSGDLDPATPTCEIQLAGNAVRNTPEWAFNVHAEYDIPFANGSEVTLQGDVTHRSRVYFTEYEREIESSAAYTMVDASAIFRDADDRFSVQLWAKNLFDVDRKSSTFALATGRLIGNTWLPPRTFGATVAFNY</sequence>
<feature type="chain" id="PRO_5046455620" evidence="14">
    <location>
        <begin position="23"/>
        <end position="846"/>
    </location>
</feature>
<keyword evidence="10 11" id="KW-0998">Cell outer membrane</keyword>
<evidence type="ECO:0000256" key="11">
    <source>
        <dbReference type="PROSITE-ProRule" id="PRU01360"/>
    </source>
</evidence>
<dbReference type="Pfam" id="PF07715">
    <property type="entry name" value="Plug"/>
    <property type="match status" value="1"/>
</dbReference>
<evidence type="ECO:0000256" key="10">
    <source>
        <dbReference type="ARBA" id="ARBA00023237"/>
    </source>
</evidence>
<evidence type="ECO:0000256" key="4">
    <source>
        <dbReference type="ARBA" id="ARBA00022496"/>
    </source>
</evidence>
<dbReference type="Pfam" id="PF00593">
    <property type="entry name" value="TonB_dep_Rec_b-barrel"/>
    <property type="match status" value="1"/>
</dbReference>
<keyword evidence="8 12" id="KW-0798">TonB box</keyword>
<keyword evidence="18" id="KW-1185">Reference proteome</keyword>
<keyword evidence="6" id="KW-0408">Iron</keyword>
<dbReference type="PANTHER" id="PTHR32552">
    <property type="entry name" value="FERRICHROME IRON RECEPTOR-RELATED"/>
    <property type="match status" value="1"/>
</dbReference>
<dbReference type="InterPro" id="IPR039426">
    <property type="entry name" value="TonB-dep_rcpt-like"/>
</dbReference>
<evidence type="ECO:0000256" key="6">
    <source>
        <dbReference type="ARBA" id="ARBA00023004"/>
    </source>
</evidence>
<evidence type="ECO:0000256" key="12">
    <source>
        <dbReference type="RuleBase" id="RU003357"/>
    </source>
</evidence>
<evidence type="ECO:0000256" key="14">
    <source>
        <dbReference type="SAM" id="SignalP"/>
    </source>
</evidence>